<dbReference type="InterPro" id="IPR013325">
    <property type="entry name" value="RNA_pol_sigma_r2"/>
</dbReference>
<evidence type="ECO:0000313" key="8">
    <source>
        <dbReference type="EMBL" id="GID77518.1"/>
    </source>
</evidence>
<dbReference type="Gene3D" id="1.10.1740.10">
    <property type="match status" value="1"/>
</dbReference>
<dbReference type="SUPFAM" id="SSF88946">
    <property type="entry name" value="Sigma2 domain of RNA polymerase sigma factors"/>
    <property type="match status" value="1"/>
</dbReference>
<evidence type="ECO:0000256" key="3">
    <source>
        <dbReference type="ARBA" id="ARBA00023082"/>
    </source>
</evidence>
<comment type="similarity">
    <text evidence="1">Belongs to the sigma-70 factor family. ECF subfamily.</text>
</comment>
<dbReference type="InterPro" id="IPR007630">
    <property type="entry name" value="RNA_pol_sigma70_r4"/>
</dbReference>
<sequence length="166" mass="18477">MDADARMTALHAAHSRDVYYFILHLTGGARQTSEDLTQETMVRAWRHVDGLPPSSEEERRWLFTVARRLVIDSVRSRRYRPVEVGVADLTWVATGSDETGDTALAAKTVRSALAGLSAAHRDLLKAIYLLGEPIERIADRLGVPVGTVKSRTHYARKALRDALADR</sequence>
<dbReference type="InterPro" id="IPR007627">
    <property type="entry name" value="RNA_pol_sigma70_r2"/>
</dbReference>
<protein>
    <submittedName>
        <fullName evidence="8">RNA polymerase sigma factor SigL</fullName>
    </submittedName>
</protein>
<keyword evidence="9" id="KW-1185">Reference proteome</keyword>
<dbReference type="NCBIfam" id="TIGR02937">
    <property type="entry name" value="sigma70-ECF"/>
    <property type="match status" value="1"/>
</dbReference>
<dbReference type="InterPro" id="IPR039425">
    <property type="entry name" value="RNA_pol_sigma-70-like"/>
</dbReference>
<dbReference type="InterPro" id="IPR036388">
    <property type="entry name" value="WH-like_DNA-bd_sf"/>
</dbReference>
<evidence type="ECO:0000256" key="2">
    <source>
        <dbReference type="ARBA" id="ARBA00023015"/>
    </source>
</evidence>
<keyword evidence="3" id="KW-0731">Sigma factor</keyword>
<evidence type="ECO:0000256" key="4">
    <source>
        <dbReference type="ARBA" id="ARBA00023125"/>
    </source>
</evidence>
<dbReference type="RefSeq" id="WP_203771586.1">
    <property type="nucleotide sequence ID" value="NZ_BAAABO010000002.1"/>
</dbReference>
<evidence type="ECO:0000259" key="6">
    <source>
        <dbReference type="Pfam" id="PF04542"/>
    </source>
</evidence>
<comment type="caution">
    <text evidence="8">The sequence shown here is derived from an EMBL/GenBank/DDBJ whole genome shotgun (WGS) entry which is preliminary data.</text>
</comment>
<evidence type="ECO:0000313" key="9">
    <source>
        <dbReference type="Proteomes" id="UP000609879"/>
    </source>
</evidence>
<proteinExistence type="inferred from homology"/>
<name>A0ABQ3YC07_9ACTN</name>
<dbReference type="Pfam" id="PF04542">
    <property type="entry name" value="Sigma70_r2"/>
    <property type="match status" value="1"/>
</dbReference>
<dbReference type="Pfam" id="PF04545">
    <property type="entry name" value="Sigma70_r4"/>
    <property type="match status" value="1"/>
</dbReference>
<evidence type="ECO:0000259" key="7">
    <source>
        <dbReference type="Pfam" id="PF04545"/>
    </source>
</evidence>
<feature type="domain" description="RNA polymerase sigma-70 region 2" evidence="6">
    <location>
        <begin position="11"/>
        <end position="78"/>
    </location>
</feature>
<dbReference type="EMBL" id="BOMI01000122">
    <property type="protein sequence ID" value="GID77518.1"/>
    <property type="molecule type" value="Genomic_DNA"/>
</dbReference>
<feature type="domain" description="RNA polymerase sigma-70 region 4" evidence="7">
    <location>
        <begin position="112"/>
        <end position="160"/>
    </location>
</feature>
<accession>A0ABQ3YC07</accession>
<dbReference type="PANTHER" id="PTHR43133">
    <property type="entry name" value="RNA POLYMERASE ECF-TYPE SIGMA FACTO"/>
    <property type="match status" value="1"/>
</dbReference>
<dbReference type="SUPFAM" id="SSF88659">
    <property type="entry name" value="Sigma3 and sigma4 domains of RNA polymerase sigma factors"/>
    <property type="match status" value="1"/>
</dbReference>
<keyword evidence="2" id="KW-0805">Transcription regulation</keyword>
<dbReference type="InterPro" id="IPR014284">
    <property type="entry name" value="RNA_pol_sigma-70_dom"/>
</dbReference>
<keyword evidence="4" id="KW-0238">DNA-binding</keyword>
<dbReference type="Proteomes" id="UP000609879">
    <property type="component" value="Unassembled WGS sequence"/>
</dbReference>
<gene>
    <name evidence="8" type="ORF">Ade02nite_61590</name>
</gene>
<dbReference type="CDD" id="cd06171">
    <property type="entry name" value="Sigma70_r4"/>
    <property type="match status" value="1"/>
</dbReference>
<dbReference type="Gene3D" id="1.10.10.10">
    <property type="entry name" value="Winged helix-like DNA-binding domain superfamily/Winged helix DNA-binding domain"/>
    <property type="match status" value="1"/>
</dbReference>
<reference evidence="8 9" key="1">
    <citation type="submission" date="2021-01" db="EMBL/GenBank/DDBJ databases">
        <title>Whole genome shotgun sequence of Actinoplanes deccanensis NBRC 13994.</title>
        <authorList>
            <person name="Komaki H."/>
            <person name="Tamura T."/>
        </authorList>
    </citation>
    <scope>NUCLEOTIDE SEQUENCE [LARGE SCALE GENOMIC DNA]</scope>
    <source>
        <strain evidence="8 9">NBRC 13994</strain>
    </source>
</reference>
<evidence type="ECO:0000256" key="5">
    <source>
        <dbReference type="ARBA" id="ARBA00023163"/>
    </source>
</evidence>
<dbReference type="PANTHER" id="PTHR43133:SF52">
    <property type="entry name" value="ECF RNA POLYMERASE SIGMA FACTOR SIGL"/>
    <property type="match status" value="1"/>
</dbReference>
<organism evidence="8 9">
    <name type="scientific">Paractinoplanes deccanensis</name>
    <dbReference type="NCBI Taxonomy" id="113561"/>
    <lineage>
        <taxon>Bacteria</taxon>
        <taxon>Bacillati</taxon>
        <taxon>Actinomycetota</taxon>
        <taxon>Actinomycetes</taxon>
        <taxon>Micromonosporales</taxon>
        <taxon>Micromonosporaceae</taxon>
        <taxon>Paractinoplanes</taxon>
    </lineage>
</organism>
<evidence type="ECO:0000256" key="1">
    <source>
        <dbReference type="ARBA" id="ARBA00010641"/>
    </source>
</evidence>
<dbReference type="InterPro" id="IPR013324">
    <property type="entry name" value="RNA_pol_sigma_r3/r4-like"/>
</dbReference>
<keyword evidence="5" id="KW-0804">Transcription</keyword>